<organism evidence="4 5">
    <name type="scientific">Orchesella dallaii</name>
    <dbReference type="NCBI Taxonomy" id="48710"/>
    <lineage>
        <taxon>Eukaryota</taxon>
        <taxon>Metazoa</taxon>
        <taxon>Ecdysozoa</taxon>
        <taxon>Arthropoda</taxon>
        <taxon>Hexapoda</taxon>
        <taxon>Collembola</taxon>
        <taxon>Entomobryomorpha</taxon>
        <taxon>Entomobryoidea</taxon>
        <taxon>Orchesellidae</taxon>
        <taxon>Orchesellinae</taxon>
        <taxon>Orchesella</taxon>
    </lineage>
</organism>
<evidence type="ECO:0000313" key="5">
    <source>
        <dbReference type="Proteomes" id="UP001642540"/>
    </source>
</evidence>
<dbReference type="Proteomes" id="UP001642540">
    <property type="component" value="Unassembled WGS sequence"/>
</dbReference>
<feature type="compositionally biased region" description="Low complexity" evidence="1">
    <location>
        <begin position="71"/>
        <end position="85"/>
    </location>
</feature>
<accession>A0ABP1RSI1</accession>
<feature type="chain" id="PRO_5047128086" description="Kazal-like domain-containing protein" evidence="2">
    <location>
        <begin position="31"/>
        <end position="270"/>
    </location>
</feature>
<name>A0ABP1RSI1_9HEXA</name>
<evidence type="ECO:0000313" key="4">
    <source>
        <dbReference type="EMBL" id="CAL8134538.1"/>
    </source>
</evidence>
<keyword evidence="5" id="KW-1185">Reference proteome</keyword>
<proteinExistence type="predicted"/>
<dbReference type="PROSITE" id="PS00282">
    <property type="entry name" value="KAZAL_1"/>
    <property type="match status" value="1"/>
</dbReference>
<feature type="compositionally biased region" description="Pro residues" evidence="1">
    <location>
        <begin position="91"/>
        <end position="106"/>
    </location>
</feature>
<keyword evidence="2" id="KW-0732">Signal</keyword>
<feature type="signal peptide" evidence="2">
    <location>
        <begin position="1"/>
        <end position="30"/>
    </location>
</feature>
<feature type="region of interest" description="Disordered" evidence="1">
    <location>
        <begin position="40"/>
        <end position="127"/>
    </location>
</feature>
<comment type="caution">
    <text evidence="4">The sequence shown here is derived from an EMBL/GenBank/DDBJ whole genome shotgun (WGS) entry which is preliminary data.</text>
</comment>
<protein>
    <recommendedName>
        <fullName evidence="3">Kazal-like domain-containing protein</fullName>
    </recommendedName>
</protein>
<feature type="region of interest" description="Disordered" evidence="1">
    <location>
        <begin position="142"/>
        <end position="212"/>
    </location>
</feature>
<reference evidence="4 5" key="1">
    <citation type="submission" date="2024-08" db="EMBL/GenBank/DDBJ databases">
        <authorList>
            <person name="Cucini C."/>
            <person name="Frati F."/>
        </authorList>
    </citation>
    <scope>NUCLEOTIDE SEQUENCE [LARGE SCALE GENOMIC DNA]</scope>
</reference>
<feature type="compositionally biased region" description="Polar residues" evidence="1">
    <location>
        <begin position="201"/>
        <end position="212"/>
    </location>
</feature>
<dbReference type="SUPFAM" id="SSF100895">
    <property type="entry name" value="Kazal-type serine protease inhibitors"/>
    <property type="match status" value="1"/>
</dbReference>
<evidence type="ECO:0000256" key="1">
    <source>
        <dbReference type="SAM" id="MobiDB-lite"/>
    </source>
</evidence>
<evidence type="ECO:0000256" key="2">
    <source>
        <dbReference type="SAM" id="SignalP"/>
    </source>
</evidence>
<dbReference type="InterPro" id="IPR002350">
    <property type="entry name" value="Kazal_dom"/>
</dbReference>
<dbReference type="EMBL" id="CAXLJM020000105">
    <property type="protein sequence ID" value="CAL8134538.1"/>
    <property type="molecule type" value="Genomic_DNA"/>
</dbReference>
<dbReference type="InterPro" id="IPR036058">
    <property type="entry name" value="Kazal_dom_sf"/>
</dbReference>
<feature type="domain" description="Kazal-like" evidence="3">
    <location>
        <begin position="225"/>
        <end position="248"/>
    </location>
</feature>
<gene>
    <name evidence="4" type="ORF">ODALV1_LOCUS25570</name>
</gene>
<dbReference type="Gene3D" id="3.30.60.30">
    <property type="match status" value="1"/>
</dbReference>
<feature type="compositionally biased region" description="Polar residues" evidence="1">
    <location>
        <begin position="177"/>
        <end position="194"/>
    </location>
</feature>
<evidence type="ECO:0000259" key="3">
    <source>
        <dbReference type="PROSITE" id="PS00282"/>
    </source>
</evidence>
<feature type="compositionally biased region" description="Polar residues" evidence="1">
    <location>
        <begin position="159"/>
        <end position="169"/>
    </location>
</feature>
<sequence length="270" mass="28463">MPQQISETNFRHRTSSLVLLILLSSQLCFSITTTTKRQAPGTLAGDLLPPPALSKSFPTLKPRPNSPPPQRNSNSPSNPVISPPSRDLLPPGRPAGAPSPPRPSPAAAPTTNDIPLLPPIEIPPEKPLTDSEILSLKETSFIPTTGQGAGNSNNGGSSQRPQVSLQSGGTPPPSFSPVAQPTPNSLESQRNNVISTSSSSNVRFPTESSGSAPVQPVTNCPSCECTSEVDYICASNRVLYLNSCSFDCATVCDADLKKIPLEFCVSQNQQ</sequence>